<evidence type="ECO:0000313" key="3">
    <source>
        <dbReference type="Proteomes" id="UP000199159"/>
    </source>
</evidence>
<keyword evidence="1" id="KW-0812">Transmembrane</keyword>
<organism evidence="2 3">
    <name type="scientific">Litchfieldia salsa</name>
    <dbReference type="NCBI Taxonomy" id="930152"/>
    <lineage>
        <taxon>Bacteria</taxon>
        <taxon>Bacillati</taxon>
        <taxon>Bacillota</taxon>
        <taxon>Bacilli</taxon>
        <taxon>Bacillales</taxon>
        <taxon>Bacillaceae</taxon>
        <taxon>Litchfieldia</taxon>
    </lineage>
</organism>
<reference evidence="3" key="1">
    <citation type="submission" date="2016-10" db="EMBL/GenBank/DDBJ databases">
        <authorList>
            <person name="Varghese N."/>
            <person name="Submissions S."/>
        </authorList>
    </citation>
    <scope>NUCLEOTIDE SEQUENCE [LARGE SCALE GENOMIC DNA]</scope>
    <source>
        <strain evidence="3">IBRC-M10078</strain>
    </source>
</reference>
<sequence length="91" mass="10509">MSIIMLILCSIILLLISGYAFYTAFKKYEEDDDFTGGMTTLTIIELVLSFLLFLAEKLTPKKYHILIFKIEAFLFGMFILGLTVLLWILFI</sequence>
<feature type="transmembrane region" description="Helical" evidence="1">
    <location>
        <begin position="36"/>
        <end position="54"/>
    </location>
</feature>
<keyword evidence="3" id="KW-1185">Reference proteome</keyword>
<feature type="transmembrane region" description="Helical" evidence="1">
    <location>
        <begin position="66"/>
        <end position="90"/>
    </location>
</feature>
<name>A0A1H0TYL1_9BACI</name>
<dbReference type="Proteomes" id="UP000199159">
    <property type="component" value="Unassembled WGS sequence"/>
</dbReference>
<dbReference type="EMBL" id="FNJU01000004">
    <property type="protein sequence ID" value="SDP59137.1"/>
    <property type="molecule type" value="Genomic_DNA"/>
</dbReference>
<gene>
    <name evidence="2" type="ORF">SAMN05216565_10434</name>
</gene>
<protein>
    <submittedName>
        <fullName evidence="2">Uncharacterized protein</fullName>
    </submittedName>
</protein>
<evidence type="ECO:0000256" key="1">
    <source>
        <dbReference type="SAM" id="Phobius"/>
    </source>
</evidence>
<evidence type="ECO:0000313" key="2">
    <source>
        <dbReference type="EMBL" id="SDP59137.1"/>
    </source>
</evidence>
<keyword evidence="1" id="KW-0472">Membrane</keyword>
<accession>A0A1H0TYL1</accession>
<dbReference type="RefSeq" id="WP_090853086.1">
    <property type="nucleotide sequence ID" value="NZ_FNJU01000004.1"/>
</dbReference>
<keyword evidence="1" id="KW-1133">Transmembrane helix</keyword>
<dbReference type="AlphaFoldDB" id="A0A1H0TYL1"/>
<proteinExistence type="predicted"/>